<evidence type="ECO:0000313" key="2">
    <source>
        <dbReference type="Proteomes" id="UP000001420"/>
    </source>
</evidence>
<reference evidence="1 2" key="1">
    <citation type="journal article" date="2003" name="Proc. Natl. Acad. Sci. U.S.A.">
        <title>Genome sequence of the cyanobacterium Prochlorococcus marinus SS120, a nearly minimal oxyphototrophic genome.</title>
        <authorList>
            <person name="Dufresne A."/>
            <person name="Salanoubat M."/>
            <person name="Partensky F."/>
            <person name="Artiguenave F."/>
            <person name="Axmann I.M."/>
            <person name="Barbe V."/>
            <person name="Duprat S."/>
            <person name="Galperin M.Y."/>
            <person name="Koonin E.V."/>
            <person name="Le Gall F."/>
            <person name="Makarova K.S."/>
            <person name="Ostrowski M."/>
            <person name="Oztas S."/>
            <person name="Robert C."/>
            <person name="Rogozin I.B."/>
            <person name="Scanlan D.J."/>
            <person name="Tandeau de Marsac N."/>
            <person name="Weissenbach J."/>
            <person name="Wincker P."/>
            <person name="Wolf Y.I."/>
            <person name="Hess W.R."/>
        </authorList>
    </citation>
    <scope>NUCLEOTIDE SEQUENCE [LARGE SCALE GENOMIC DNA]</scope>
    <source>
        <strain evidence="2">SARG / CCMP1375 / SS120</strain>
    </source>
</reference>
<dbReference type="AlphaFoldDB" id="Q7VBR7"/>
<proteinExistence type="predicted"/>
<dbReference type="HOGENOM" id="CLU_073961_3_0_3"/>
<evidence type="ECO:0008006" key="3">
    <source>
        <dbReference type="Google" id="ProtNLM"/>
    </source>
</evidence>
<name>Q7VBR7_PROMA</name>
<dbReference type="EMBL" id="AE017126">
    <property type="protein sequence ID" value="AAQ00070.1"/>
    <property type="molecule type" value="Genomic_DNA"/>
</dbReference>
<dbReference type="PANTHER" id="PTHR46737">
    <property type="entry name" value="OS02G0827600 PROTEIN"/>
    <property type="match status" value="1"/>
</dbReference>
<organism evidence="1 2">
    <name type="scientific">Prochlorococcus marinus (strain SARG / CCMP1375 / SS120)</name>
    <dbReference type="NCBI Taxonomy" id="167539"/>
    <lineage>
        <taxon>Bacteria</taxon>
        <taxon>Bacillati</taxon>
        <taxon>Cyanobacteriota</taxon>
        <taxon>Cyanophyceae</taxon>
        <taxon>Synechococcales</taxon>
        <taxon>Prochlorococcaceae</taxon>
        <taxon>Prochlorococcus</taxon>
    </lineage>
</organism>
<gene>
    <name evidence="1" type="ordered locus">Pro_1025</name>
</gene>
<dbReference type="eggNOG" id="ENOG5033TBS">
    <property type="taxonomic scope" value="Bacteria"/>
</dbReference>
<dbReference type="Proteomes" id="UP000001420">
    <property type="component" value="Chromosome"/>
</dbReference>
<dbReference type="PATRIC" id="fig|167539.5.peg.1076"/>
<accession>Q7VBR7</accession>
<sequence length="153" mass="17255">MEVRFREIDPFNCWIWLRFSQVPSQGEMNYLDGIFDSWYVIGRLGGFNSGNLQAHQAGADLSWMSYDNDEQSSNLPALMHNLGQLEYQNVWARCWVDLGTSDALAIDVLINTLSQIDGDLLKLEEILIGGVNEDWDVEDHPDAIFPSASKSNG</sequence>
<dbReference type="PANTHER" id="PTHR46737:SF2">
    <property type="entry name" value="OS02G0827600 PROTEIN"/>
    <property type="match status" value="1"/>
</dbReference>
<evidence type="ECO:0000313" key="1">
    <source>
        <dbReference type="EMBL" id="AAQ00070.1"/>
    </source>
</evidence>
<dbReference type="OrthoDB" id="510886at2"/>
<dbReference type="KEGG" id="pma:Pro_1025"/>
<keyword evidence="2" id="KW-1185">Reference proteome</keyword>
<dbReference type="EnsemblBacteria" id="AAQ00070">
    <property type="protein sequence ID" value="AAQ00070"/>
    <property type="gene ID" value="Pro_1025"/>
</dbReference>
<dbReference type="STRING" id="167539.Pro_1025"/>
<dbReference type="RefSeq" id="WP_011125177.1">
    <property type="nucleotide sequence ID" value="NC_005042.1"/>
</dbReference>
<dbReference type="InterPro" id="IPR021920">
    <property type="entry name" value="DUF3531"/>
</dbReference>
<dbReference type="Pfam" id="PF12049">
    <property type="entry name" value="DUF3531"/>
    <property type="match status" value="1"/>
</dbReference>
<protein>
    <recommendedName>
        <fullName evidence="3">DUF3531 domain-containing protein</fullName>
    </recommendedName>
</protein>